<keyword evidence="2" id="KW-0472">Membrane</keyword>
<feature type="transmembrane region" description="Helical" evidence="2">
    <location>
        <begin position="171"/>
        <end position="190"/>
    </location>
</feature>
<comment type="caution">
    <text evidence="3">The sequence shown here is derived from an EMBL/GenBank/DDBJ whole genome shotgun (WGS) entry which is preliminary data.</text>
</comment>
<keyword evidence="2" id="KW-1133">Transmembrane helix</keyword>
<feature type="transmembrane region" description="Helical" evidence="2">
    <location>
        <begin position="202"/>
        <end position="230"/>
    </location>
</feature>
<dbReference type="STRING" id="74557.A0A1V9ZZC0"/>
<protein>
    <submittedName>
        <fullName evidence="3">Uncharacterized protein</fullName>
    </submittedName>
</protein>
<proteinExistence type="predicted"/>
<sequence>MADTVAATVHGLLAAGTFVLLYYALKYAKKYYYMAAFLLPPFVCFCMIYENIVRAATNLDKTGSNTTADVDKNLPSVQVMLALQACIIPFMLLICFEVTYLVHKNKSVNFCGISFESGHRANRNNFKSTFLRFAVWLVGFLLLLINLYVYYHYFDELELHAGSFLINGDNTASTILTEIPVYVLVILSLYMGLRLWNYGCNYAFVIHATCFNPWIWMVVGAIVLAIGYIIPGQLFATTSKIGEFVMLAAIIRMFKEVHHDLQVAEDFGPTMDRSLRDPPLVIIPRANVVDSGATISTPISSAYITMSSPREHDSDGERLTDANTNAYFSEIIARTKEESPLRPMTRFEHVVLEPVRQRKPHVSEDVIRSAEPTIKAQFEPFQPAPEPFNVDFPALLDDRSSHPNDEAWLVLPFEIPLFGAFEESPSEWTTNMPQSREECDIDTEQIVYEHQVLATEATHPTEASISINDVSFDTTDDWLVQLASSMEFEDTRERDHESSASLESHSINGMTTTQKRKTSEADERLRQRDINFAVEFSWTKLSDTGVFCTVCGRMVLPRGASFREFFSHEDLPVHKNNLAIVGGRLEQLRTMDEEATGTRRSSRLREKPGAQPLIDHDTTDDEVSLNRKKKHLEPMVYDDSSDDSDTDQRSAKSQPSPVVKSAQPSPASSITMPANQPRLLTLSKGIKKTRNDTPNKQLVKQHTPKKTLPGPGQKPLCSPASKPLLERRTVKPLVDRQESPRRAKKPRTMSEEAHATSPRTQPTLIAAAQPSPSDEEESNTPQIATQNREEDIVLVQIAPSPKEAKIHEPTETPIESKALPVSEPCRSCMEYAVREAAVQNVLLALNKQTNALQEQLDSIRMLLQMAMSKQQSMSHHV</sequence>
<feature type="transmembrane region" description="Helical" evidence="2">
    <location>
        <begin position="130"/>
        <end position="151"/>
    </location>
</feature>
<keyword evidence="4" id="KW-1185">Reference proteome</keyword>
<organism evidence="3 4">
    <name type="scientific">Thraustotheca clavata</name>
    <dbReference type="NCBI Taxonomy" id="74557"/>
    <lineage>
        <taxon>Eukaryota</taxon>
        <taxon>Sar</taxon>
        <taxon>Stramenopiles</taxon>
        <taxon>Oomycota</taxon>
        <taxon>Saprolegniomycetes</taxon>
        <taxon>Saprolegniales</taxon>
        <taxon>Achlyaceae</taxon>
        <taxon>Thraustotheca</taxon>
    </lineage>
</organism>
<feature type="compositionally biased region" description="Polar residues" evidence="1">
    <location>
        <begin position="651"/>
        <end position="674"/>
    </location>
</feature>
<feature type="region of interest" description="Disordered" evidence="1">
    <location>
        <begin position="590"/>
        <end position="789"/>
    </location>
</feature>
<evidence type="ECO:0000313" key="4">
    <source>
        <dbReference type="Proteomes" id="UP000243217"/>
    </source>
</evidence>
<feature type="compositionally biased region" description="Basic and acidic residues" evidence="1">
    <location>
        <begin position="724"/>
        <end position="741"/>
    </location>
</feature>
<dbReference type="EMBL" id="JNBS01000925">
    <property type="protein sequence ID" value="OQS03356.1"/>
    <property type="molecule type" value="Genomic_DNA"/>
</dbReference>
<keyword evidence="2" id="KW-0812">Transmembrane</keyword>
<reference evidence="3 4" key="1">
    <citation type="journal article" date="2014" name="Genome Biol. Evol.">
        <title>The secreted proteins of Achlya hypogyna and Thraustotheca clavata identify the ancestral oomycete secretome and reveal gene acquisitions by horizontal gene transfer.</title>
        <authorList>
            <person name="Misner I."/>
            <person name="Blouin N."/>
            <person name="Leonard G."/>
            <person name="Richards T.A."/>
            <person name="Lane C.E."/>
        </authorList>
    </citation>
    <scope>NUCLEOTIDE SEQUENCE [LARGE SCALE GENOMIC DNA]</scope>
    <source>
        <strain evidence="3 4">ATCC 34112</strain>
    </source>
</reference>
<feature type="compositionally biased region" description="Polar residues" evidence="1">
    <location>
        <begin position="499"/>
        <end position="513"/>
    </location>
</feature>
<evidence type="ECO:0000256" key="2">
    <source>
        <dbReference type="SAM" id="Phobius"/>
    </source>
</evidence>
<feature type="region of interest" description="Disordered" evidence="1">
    <location>
        <begin position="489"/>
        <end position="523"/>
    </location>
</feature>
<dbReference type="OrthoDB" id="79116at2759"/>
<accession>A0A1V9ZZC0</accession>
<feature type="compositionally biased region" description="Basic and acidic residues" evidence="1">
    <location>
        <begin position="489"/>
        <end position="498"/>
    </location>
</feature>
<feature type="transmembrane region" description="Helical" evidence="2">
    <location>
        <begin position="6"/>
        <end position="25"/>
    </location>
</feature>
<feature type="transmembrane region" description="Helical" evidence="2">
    <location>
        <begin position="81"/>
        <end position="102"/>
    </location>
</feature>
<name>A0A1V9ZZC0_9STRA</name>
<feature type="transmembrane region" description="Helical" evidence="2">
    <location>
        <begin position="32"/>
        <end position="52"/>
    </location>
</feature>
<gene>
    <name evidence="3" type="ORF">THRCLA_04345</name>
</gene>
<evidence type="ECO:0000313" key="3">
    <source>
        <dbReference type="EMBL" id="OQS03356.1"/>
    </source>
</evidence>
<dbReference type="Proteomes" id="UP000243217">
    <property type="component" value="Unassembled WGS sequence"/>
</dbReference>
<dbReference type="AlphaFoldDB" id="A0A1V9ZZC0"/>
<evidence type="ECO:0000256" key="1">
    <source>
        <dbReference type="SAM" id="MobiDB-lite"/>
    </source>
</evidence>